<keyword evidence="3 4" id="KW-0862">Zinc</keyword>
<organism evidence="7 8">
    <name type="scientific">Aspergillus heteromorphus CBS 117.55</name>
    <dbReference type="NCBI Taxonomy" id="1448321"/>
    <lineage>
        <taxon>Eukaryota</taxon>
        <taxon>Fungi</taxon>
        <taxon>Dikarya</taxon>
        <taxon>Ascomycota</taxon>
        <taxon>Pezizomycotina</taxon>
        <taxon>Eurotiomycetes</taxon>
        <taxon>Eurotiomycetidae</taxon>
        <taxon>Eurotiales</taxon>
        <taxon>Aspergillaceae</taxon>
        <taxon>Aspergillus</taxon>
        <taxon>Aspergillus subgen. Circumdati</taxon>
    </lineage>
</organism>
<feature type="compositionally biased region" description="Acidic residues" evidence="5">
    <location>
        <begin position="232"/>
        <end position="242"/>
    </location>
</feature>
<evidence type="ECO:0000256" key="2">
    <source>
        <dbReference type="ARBA" id="ARBA00022771"/>
    </source>
</evidence>
<dbReference type="InterPro" id="IPR036855">
    <property type="entry name" value="Znf_CCCH_sf"/>
</dbReference>
<comment type="caution">
    <text evidence="7">The sequence shown here is derived from an EMBL/GenBank/DDBJ whole genome shotgun (WGS) entry which is preliminary data.</text>
</comment>
<evidence type="ECO:0000313" key="8">
    <source>
        <dbReference type="Proteomes" id="UP000247233"/>
    </source>
</evidence>
<dbReference type="Gene3D" id="4.10.1000.10">
    <property type="entry name" value="Zinc finger, CCCH-type"/>
    <property type="match status" value="1"/>
</dbReference>
<dbReference type="InterPro" id="IPR019496">
    <property type="entry name" value="NUFIP1_cons_dom"/>
</dbReference>
<dbReference type="PANTHER" id="PTHR13309">
    <property type="entry name" value="NUCLEAR FRAGILE X MENTAL RETARDATION PROTEIN INTERACTING PROTEIN 1"/>
    <property type="match status" value="1"/>
</dbReference>
<dbReference type="InterPro" id="IPR000571">
    <property type="entry name" value="Znf_CCCH"/>
</dbReference>
<sequence>MTPDASRAYPTAVPSGVGYNQMNYSGYTTQPLSATPQALPTTQVTPSTASNFQRPPNAASFAAPQPYTQAPTPPVPPYQAQQTYGRTYAPPTAQPAPTYPSAMPTHQHVNPPVQPPMMGPPMRWGFEHQGPTGAFNGPQRGPQRNGRPFNGYGAQSPTGDRPMHHANKRDHNSAFGKPQSVAPRIPAPPAVPSFGNPLPSKPPPPADAARKPKKKKRKHNQLGLTPKTEDHESSDEEDDADEESRLAAGSAGASAPLQFTYRGRTATLKSPEEIAAWIEERKKRYPTQARIDEKKKAMEEAKKARQEVQRQRDQRQKEMKQAQKDARNRKDHDKQPPKEQSPKPTDPIDAAAKAKQKADRLRRKLMKEEKRVAKAEADAERARIRVEELQKGASDVSGEPPSAGQETPAQLASTDTGPPASEITNSDTTPATHITTGPATSEEAHLSSAASDSSDWTSSSGSDSSSDESDSDDDSAPEEATSRREGPERVPPPARETKRQVCRHFARTGRCKHGNKCKFLHETPERGVKSKPVPVEPRGRKGLLQAVSLANTI</sequence>
<feature type="compositionally biased region" description="Basic and acidic residues" evidence="5">
    <location>
        <begin position="290"/>
        <end position="341"/>
    </location>
</feature>
<dbReference type="GeneID" id="37066235"/>
<evidence type="ECO:0000256" key="4">
    <source>
        <dbReference type="PROSITE-ProRule" id="PRU00723"/>
    </source>
</evidence>
<dbReference type="OrthoDB" id="273070at2759"/>
<feature type="compositionally biased region" description="Low complexity" evidence="5">
    <location>
        <begin position="446"/>
        <end position="464"/>
    </location>
</feature>
<dbReference type="SMART" id="SM00356">
    <property type="entry name" value="ZnF_C3H1"/>
    <property type="match status" value="1"/>
</dbReference>
<feature type="compositionally biased region" description="Basic and acidic residues" evidence="5">
    <location>
        <begin position="366"/>
        <end position="390"/>
    </location>
</feature>
<dbReference type="EMBL" id="MSFL01000028">
    <property type="protein sequence ID" value="PWY71448.1"/>
    <property type="molecule type" value="Genomic_DNA"/>
</dbReference>
<feature type="compositionally biased region" description="Low complexity" evidence="5">
    <location>
        <begin position="78"/>
        <end position="91"/>
    </location>
</feature>
<feature type="domain" description="C3H1-type" evidence="6">
    <location>
        <begin position="496"/>
        <end position="524"/>
    </location>
</feature>
<feature type="compositionally biased region" description="Acidic residues" evidence="5">
    <location>
        <begin position="465"/>
        <end position="477"/>
    </location>
</feature>
<dbReference type="Pfam" id="PF10453">
    <property type="entry name" value="NUFIP1"/>
    <property type="match status" value="1"/>
</dbReference>
<dbReference type="SUPFAM" id="SSF90229">
    <property type="entry name" value="CCCH zinc finger"/>
    <property type="match status" value="1"/>
</dbReference>
<dbReference type="Proteomes" id="UP000247233">
    <property type="component" value="Unassembled WGS sequence"/>
</dbReference>
<evidence type="ECO:0000256" key="3">
    <source>
        <dbReference type="ARBA" id="ARBA00022833"/>
    </source>
</evidence>
<evidence type="ECO:0000259" key="6">
    <source>
        <dbReference type="PROSITE" id="PS50103"/>
    </source>
</evidence>
<keyword evidence="2 4" id="KW-0863">Zinc-finger</keyword>
<dbReference type="AlphaFoldDB" id="A0A317VEQ4"/>
<dbReference type="InterPro" id="IPR039136">
    <property type="entry name" value="NUFIP1-like"/>
</dbReference>
<keyword evidence="8" id="KW-1185">Reference proteome</keyword>
<proteinExistence type="predicted"/>
<evidence type="ECO:0000256" key="1">
    <source>
        <dbReference type="ARBA" id="ARBA00022723"/>
    </source>
</evidence>
<keyword evidence="1 4" id="KW-0479">Metal-binding</keyword>
<dbReference type="GO" id="GO:0005634">
    <property type="term" value="C:nucleus"/>
    <property type="evidence" value="ECO:0007669"/>
    <property type="project" value="TreeGrafter"/>
</dbReference>
<feature type="compositionally biased region" description="Polar residues" evidence="5">
    <location>
        <begin position="404"/>
        <end position="438"/>
    </location>
</feature>
<name>A0A317VEQ4_9EURO</name>
<feature type="zinc finger region" description="C3H1-type" evidence="4">
    <location>
        <begin position="496"/>
        <end position="524"/>
    </location>
</feature>
<dbReference type="PROSITE" id="PS50103">
    <property type="entry name" value="ZF_C3H1"/>
    <property type="match status" value="1"/>
</dbReference>
<evidence type="ECO:0000256" key="5">
    <source>
        <dbReference type="SAM" id="MobiDB-lite"/>
    </source>
</evidence>
<accession>A0A317VEQ4</accession>
<dbReference type="GO" id="GO:0003723">
    <property type="term" value="F:RNA binding"/>
    <property type="evidence" value="ECO:0007669"/>
    <property type="project" value="InterPro"/>
</dbReference>
<feature type="compositionally biased region" description="Polar residues" evidence="5">
    <location>
        <begin position="18"/>
        <end position="54"/>
    </location>
</feature>
<dbReference type="GO" id="GO:0000492">
    <property type="term" value="P:box C/D snoRNP assembly"/>
    <property type="evidence" value="ECO:0007669"/>
    <property type="project" value="TreeGrafter"/>
</dbReference>
<feature type="compositionally biased region" description="Basic residues" evidence="5">
    <location>
        <begin position="211"/>
        <end position="220"/>
    </location>
</feature>
<dbReference type="RefSeq" id="XP_025396147.1">
    <property type="nucleotide sequence ID" value="XM_025543998.1"/>
</dbReference>
<dbReference type="Pfam" id="PF00642">
    <property type="entry name" value="zf-CCCH"/>
    <property type="match status" value="1"/>
</dbReference>
<dbReference type="GO" id="GO:0008270">
    <property type="term" value="F:zinc ion binding"/>
    <property type="evidence" value="ECO:0007669"/>
    <property type="project" value="UniProtKB-KW"/>
</dbReference>
<feature type="region of interest" description="Disordered" evidence="5">
    <location>
        <begin position="1"/>
        <end position="500"/>
    </location>
</feature>
<gene>
    <name evidence="7" type="ORF">BO70DRAFT_365171</name>
</gene>
<dbReference type="VEuPathDB" id="FungiDB:BO70DRAFT_365171"/>
<evidence type="ECO:0000313" key="7">
    <source>
        <dbReference type="EMBL" id="PWY71448.1"/>
    </source>
</evidence>
<reference evidence="7 8" key="1">
    <citation type="submission" date="2016-12" db="EMBL/GenBank/DDBJ databases">
        <title>The genomes of Aspergillus section Nigri reveals drivers in fungal speciation.</title>
        <authorList>
            <consortium name="DOE Joint Genome Institute"/>
            <person name="Vesth T.C."/>
            <person name="Nybo J."/>
            <person name="Theobald S."/>
            <person name="Brandl J."/>
            <person name="Frisvad J.C."/>
            <person name="Nielsen K.F."/>
            <person name="Lyhne E.K."/>
            <person name="Kogle M.E."/>
            <person name="Kuo A."/>
            <person name="Riley R."/>
            <person name="Clum A."/>
            <person name="Nolan M."/>
            <person name="Lipzen A."/>
            <person name="Salamov A."/>
            <person name="Henrissat B."/>
            <person name="Wiebenga A."/>
            <person name="De Vries R.P."/>
            <person name="Grigoriev I.V."/>
            <person name="Mortensen U.H."/>
            <person name="Andersen M.R."/>
            <person name="Baker S.E."/>
        </authorList>
    </citation>
    <scope>NUCLEOTIDE SEQUENCE [LARGE SCALE GENOMIC DNA]</scope>
    <source>
        <strain evidence="7 8">CBS 117.55</strain>
    </source>
</reference>
<dbReference type="PANTHER" id="PTHR13309:SF0">
    <property type="entry name" value="FMR1-INTERACTING PROTEIN NUFIP1"/>
    <property type="match status" value="1"/>
</dbReference>
<protein>
    <recommendedName>
        <fullName evidence="6">C3H1-type domain-containing protein</fullName>
    </recommendedName>
</protein>